<comment type="caution">
    <text evidence="3">The sequence shown here is derived from an EMBL/GenBank/DDBJ whole genome shotgun (WGS) entry which is preliminary data.</text>
</comment>
<dbReference type="InterPro" id="IPR055561">
    <property type="entry name" value="DUF7137"/>
</dbReference>
<evidence type="ECO:0000259" key="2">
    <source>
        <dbReference type="Pfam" id="PF23585"/>
    </source>
</evidence>
<name>A0ABR0M4L9_9PEZI</name>
<keyword evidence="1" id="KW-1133">Transmembrane helix</keyword>
<keyword evidence="4" id="KW-1185">Reference proteome</keyword>
<feature type="transmembrane region" description="Helical" evidence="1">
    <location>
        <begin position="99"/>
        <end position="121"/>
    </location>
</feature>
<gene>
    <name evidence="3" type="ORF">LTR16_009690</name>
</gene>
<dbReference type="Pfam" id="PF23585">
    <property type="entry name" value="DUF7137"/>
    <property type="match status" value="1"/>
</dbReference>
<sequence>AMYTLALNQTVRPTGEIVWDTGSYQASETPQLLTEVYTLIIHDAAKDTTAAPQAGYLATFNTFQFAMYSPQIYTPLADGIQCATCSGALSAMERQTLSFLFGMGALTVLSFMWFAGGWGLLY</sequence>
<dbReference type="EMBL" id="JAVRRA010002584">
    <property type="protein sequence ID" value="KAK5277517.1"/>
    <property type="molecule type" value="Genomic_DNA"/>
</dbReference>
<feature type="domain" description="DUF7137" evidence="2">
    <location>
        <begin position="2"/>
        <end position="84"/>
    </location>
</feature>
<evidence type="ECO:0000256" key="1">
    <source>
        <dbReference type="SAM" id="Phobius"/>
    </source>
</evidence>
<dbReference type="PANTHER" id="PTHR42028">
    <property type="entry name" value="CHROMOSOME 1, WHOLE GENOME SHOTGUN SEQUENCE"/>
    <property type="match status" value="1"/>
</dbReference>
<dbReference type="PANTHER" id="PTHR42028:SF1">
    <property type="entry name" value="YALI0E30657P"/>
    <property type="match status" value="1"/>
</dbReference>
<evidence type="ECO:0000313" key="4">
    <source>
        <dbReference type="Proteomes" id="UP001357485"/>
    </source>
</evidence>
<accession>A0ABR0M4L9</accession>
<organism evidence="3 4">
    <name type="scientific">Cryomyces antarcticus</name>
    <dbReference type="NCBI Taxonomy" id="329879"/>
    <lineage>
        <taxon>Eukaryota</taxon>
        <taxon>Fungi</taxon>
        <taxon>Dikarya</taxon>
        <taxon>Ascomycota</taxon>
        <taxon>Pezizomycotina</taxon>
        <taxon>Dothideomycetes</taxon>
        <taxon>Dothideomycetes incertae sedis</taxon>
        <taxon>Cryomyces</taxon>
    </lineage>
</organism>
<reference evidence="3 4" key="1">
    <citation type="submission" date="2023-08" db="EMBL/GenBank/DDBJ databases">
        <title>Black Yeasts Isolated from many extreme environments.</title>
        <authorList>
            <person name="Coleine C."/>
            <person name="Stajich J.E."/>
            <person name="Selbmann L."/>
        </authorList>
    </citation>
    <scope>NUCLEOTIDE SEQUENCE [LARGE SCALE GENOMIC DNA]</scope>
    <source>
        <strain evidence="3 4">CCFEE 536</strain>
    </source>
</reference>
<feature type="non-terminal residue" evidence="3">
    <location>
        <position position="1"/>
    </location>
</feature>
<protein>
    <recommendedName>
        <fullName evidence="2">DUF7137 domain-containing protein</fullName>
    </recommendedName>
</protein>
<evidence type="ECO:0000313" key="3">
    <source>
        <dbReference type="EMBL" id="KAK5277517.1"/>
    </source>
</evidence>
<proteinExistence type="predicted"/>
<keyword evidence="1" id="KW-0472">Membrane</keyword>
<keyword evidence="1" id="KW-0812">Transmembrane</keyword>
<dbReference type="Proteomes" id="UP001357485">
    <property type="component" value="Unassembled WGS sequence"/>
</dbReference>